<comment type="similarity">
    <text evidence="1">Belongs to the Gfo/Idh/MocA family.</text>
</comment>
<dbReference type="InterPro" id="IPR036291">
    <property type="entry name" value="NAD(P)-bd_dom_sf"/>
</dbReference>
<evidence type="ECO:0000259" key="3">
    <source>
        <dbReference type="Pfam" id="PF01408"/>
    </source>
</evidence>
<dbReference type="InterPro" id="IPR055170">
    <property type="entry name" value="GFO_IDH_MocA-like_dom"/>
</dbReference>
<dbReference type="Gene3D" id="3.40.50.720">
    <property type="entry name" value="NAD(P)-binding Rossmann-like Domain"/>
    <property type="match status" value="1"/>
</dbReference>
<dbReference type="Pfam" id="PF22725">
    <property type="entry name" value="GFO_IDH_MocA_C3"/>
    <property type="match status" value="1"/>
</dbReference>
<dbReference type="InterPro" id="IPR000683">
    <property type="entry name" value="Gfo/Idh/MocA-like_OxRdtase_N"/>
</dbReference>
<gene>
    <name evidence="5" type="ORF">VSX56_14050</name>
</gene>
<dbReference type="Pfam" id="PF01408">
    <property type="entry name" value="GFO_IDH_MocA"/>
    <property type="match status" value="1"/>
</dbReference>
<name>A0ABV1SJQ3_9RHOB</name>
<accession>A0ABV1SJQ3</accession>
<feature type="domain" description="GFO/IDH/MocA-like oxidoreductase" evidence="4">
    <location>
        <begin position="129"/>
        <end position="243"/>
    </location>
</feature>
<keyword evidence="6" id="KW-1185">Reference proteome</keyword>
<feature type="domain" description="Gfo/Idh/MocA-like oxidoreductase N-terminal" evidence="3">
    <location>
        <begin position="1"/>
        <end position="121"/>
    </location>
</feature>
<sequence>MRFGVVGYGTGGQHFHAPYIQAAKGCELTGIVARAPATIAKVRADFPDVAIFSSLTEMLDSGTVDAVTITTPPATRDALVREAAAKGVHVVADKPFAPSAEAARSLAALARETGITLGVYHNRRWDADFRTLMAVKAAGKLGNLWRFHSRIEQDSPETVEAGPEGGLLRDLGSHMVDQALALLGPVVSVDAQLDIAELEGGATDAGYTITLRHESGVHSHLSASKMNAVVMKEFRLYGANGSYISQGQDIQAKQIFSGERPVDDLAGWGYEAEEDWGVLRLRGQGDEVIPSEQGAYHAYYEAFAKSAAAGGPAPVTPDEAVAVLAVLDAARLSAEEGRSVSLR</sequence>
<keyword evidence="2" id="KW-0560">Oxidoreductase</keyword>
<proteinExistence type="inferred from homology"/>
<dbReference type="RefSeq" id="WP_339115327.1">
    <property type="nucleotide sequence ID" value="NZ_JAYWLC010000012.1"/>
</dbReference>
<dbReference type="SUPFAM" id="SSF51735">
    <property type="entry name" value="NAD(P)-binding Rossmann-fold domains"/>
    <property type="match status" value="1"/>
</dbReference>
<evidence type="ECO:0000256" key="2">
    <source>
        <dbReference type="ARBA" id="ARBA00023002"/>
    </source>
</evidence>
<dbReference type="Gene3D" id="3.30.360.10">
    <property type="entry name" value="Dihydrodipicolinate Reductase, domain 2"/>
    <property type="match status" value="1"/>
</dbReference>
<dbReference type="InterPro" id="IPR051317">
    <property type="entry name" value="Gfo/Idh/MocA_oxidoreduct"/>
</dbReference>
<comment type="caution">
    <text evidence="5">The sequence shown here is derived from an EMBL/GenBank/DDBJ whole genome shotgun (WGS) entry which is preliminary data.</text>
</comment>
<organism evidence="5 6">
    <name type="scientific">Thioclava kandeliae</name>
    <dbReference type="NCBI Taxonomy" id="3070818"/>
    <lineage>
        <taxon>Bacteria</taxon>
        <taxon>Pseudomonadati</taxon>
        <taxon>Pseudomonadota</taxon>
        <taxon>Alphaproteobacteria</taxon>
        <taxon>Rhodobacterales</taxon>
        <taxon>Paracoccaceae</taxon>
        <taxon>Thioclava</taxon>
    </lineage>
</organism>
<dbReference type="SUPFAM" id="SSF55347">
    <property type="entry name" value="Glyceraldehyde-3-phosphate dehydrogenase-like, C-terminal domain"/>
    <property type="match status" value="1"/>
</dbReference>
<reference evidence="5 6" key="1">
    <citation type="submission" date="2024-06" db="EMBL/GenBank/DDBJ databases">
        <title>Thioclava kandeliae sp. nov. from a rhizosphere soil sample of Kandelia candel in a mangrove.</title>
        <authorList>
            <person name="Mu T."/>
        </authorList>
    </citation>
    <scope>NUCLEOTIDE SEQUENCE [LARGE SCALE GENOMIC DNA]</scope>
    <source>
        <strain evidence="5 6">CPCC 100088</strain>
    </source>
</reference>
<dbReference type="PANTHER" id="PTHR43708:SF5">
    <property type="entry name" value="CONSERVED EXPRESSED OXIDOREDUCTASE (EUROFUNG)-RELATED"/>
    <property type="match status" value="1"/>
</dbReference>
<dbReference type="Proteomes" id="UP001438953">
    <property type="component" value="Unassembled WGS sequence"/>
</dbReference>
<protein>
    <submittedName>
        <fullName evidence="5">Gfo/Idh/MocA family oxidoreductase</fullName>
    </submittedName>
</protein>
<dbReference type="PANTHER" id="PTHR43708">
    <property type="entry name" value="CONSERVED EXPRESSED OXIDOREDUCTASE (EUROFUNG)"/>
    <property type="match status" value="1"/>
</dbReference>
<evidence type="ECO:0000256" key="1">
    <source>
        <dbReference type="ARBA" id="ARBA00010928"/>
    </source>
</evidence>
<evidence type="ECO:0000313" key="6">
    <source>
        <dbReference type="Proteomes" id="UP001438953"/>
    </source>
</evidence>
<dbReference type="EMBL" id="JAYWLC010000012">
    <property type="protein sequence ID" value="MER5172896.1"/>
    <property type="molecule type" value="Genomic_DNA"/>
</dbReference>
<evidence type="ECO:0000313" key="5">
    <source>
        <dbReference type="EMBL" id="MER5172896.1"/>
    </source>
</evidence>
<evidence type="ECO:0000259" key="4">
    <source>
        <dbReference type="Pfam" id="PF22725"/>
    </source>
</evidence>